<comment type="caution">
    <text evidence="1">The sequence shown here is derived from an EMBL/GenBank/DDBJ whole genome shotgun (WGS) entry which is preliminary data.</text>
</comment>
<dbReference type="AlphaFoldDB" id="X0T418"/>
<name>X0T418_9ZZZZ</name>
<accession>X0T418</accession>
<organism evidence="1">
    <name type="scientific">marine sediment metagenome</name>
    <dbReference type="NCBI Taxonomy" id="412755"/>
    <lineage>
        <taxon>unclassified sequences</taxon>
        <taxon>metagenomes</taxon>
        <taxon>ecological metagenomes</taxon>
    </lineage>
</organism>
<proteinExistence type="predicted"/>
<dbReference type="EMBL" id="BARS01005273">
    <property type="protein sequence ID" value="GAF70810.1"/>
    <property type="molecule type" value="Genomic_DNA"/>
</dbReference>
<evidence type="ECO:0000313" key="1">
    <source>
        <dbReference type="EMBL" id="GAF70810.1"/>
    </source>
</evidence>
<gene>
    <name evidence="1" type="ORF">S01H1_10323</name>
</gene>
<sequence>MQKIFPEGRLFSHSFYGFSLVNMVLSKPGDSEFRKMAIGDIEKLLGVIEGMVDEEPFDRCKGLTPKGGVILAGQVNLLRAGYLLIGGKKQDVVEHFHKDSRILYDAFMKSSVGSLESYPWFIWPVDNICALESLRLHDGLFGTNYIEAGDKWTRWMSSNTDAESGMMVAQISASGDVFDGPRGCALSWSLALMGGFAPDFAGSQYALYRKN</sequence>
<reference evidence="1" key="1">
    <citation type="journal article" date="2014" name="Front. Microbiol.">
        <title>High frequency of phylogenetically diverse reductive dehalogenase-homologous genes in deep subseafloor sedimentary metagenomes.</title>
        <authorList>
            <person name="Kawai M."/>
            <person name="Futagami T."/>
            <person name="Toyoda A."/>
            <person name="Takaki Y."/>
            <person name="Nishi S."/>
            <person name="Hori S."/>
            <person name="Arai W."/>
            <person name="Tsubouchi T."/>
            <person name="Morono Y."/>
            <person name="Uchiyama I."/>
            <person name="Ito T."/>
            <person name="Fujiyama A."/>
            <person name="Inagaki F."/>
            <person name="Takami H."/>
        </authorList>
    </citation>
    <scope>NUCLEOTIDE SEQUENCE</scope>
    <source>
        <strain evidence="1">Expedition CK06-06</strain>
    </source>
</reference>
<feature type="non-terminal residue" evidence="1">
    <location>
        <position position="211"/>
    </location>
</feature>
<protein>
    <submittedName>
        <fullName evidence="1">Uncharacterized protein</fullName>
    </submittedName>
</protein>